<evidence type="ECO:0000256" key="3">
    <source>
        <dbReference type="ARBA" id="ARBA00023295"/>
    </source>
</evidence>
<dbReference type="PRINTS" id="PR00738">
    <property type="entry name" value="GLHYDRLASE20"/>
</dbReference>
<feature type="chain" id="PRO_5046190621" evidence="5">
    <location>
        <begin position="28"/>
        <end position="1520"/>
    </location>
</feature>
<organism evidence="8 9">
    <name type="scientific">Paenibacillus profundus</name>
    <dbReference type="NCBI Taxonomy" id="1173085"/>
    <lineage>
        <taxon>Bacteria</taxon>
        <taxon>Bacillati</taxon>
        <taxon>Bacillota</taxon>
        <taxon>Bacilli</taxon>
        <taxon>Bacillales</taxon>
        <taxon>Paenibacillaceae</taxon>
        <taxon>Paenibacillus</taxon>
    </lineage>
</organism>
<dbReference type="PROSITE" id="PS51272">
    <property type="entry name" value="SLH"/>
    <property type="match status" value="3"/>
</dbReference>
<dbReference type="Pfam" id="PF22633">
    <property type="entry name" value="F5_F8_type_C_2"/>
    <property type="match status" value="1"/>
</dbReference>
<protein>
    <submittedName>
        <fullName evidence="8">Discoidin domain-containing protein</fullName>
    </submittedName>
</protein>
<evidence type="ECO:0000256" key="4">
    <source>
        <dbReference type="SAM" id="MobiDB-lite"/>
    </source>
</evidence>
<dbReference type="EMBL" id="JAJNBZ010000023">
    <property type="protein sequence ID" value="MCE5172053.1"/>
    <property type="molecule type" value="Genomic_DNA"/>
</dbReference>
<dbReference type="SUPFAM" id="SSF49785">
    <property type="entry name" value="Galactose-binding domain-like"/>
    <property type="match status" value="2"/>
</dbReference>
<dbReference type="PANTHER" id="PTHR43678">
    <property type="entry name" value="PUTATIVE (AFU_ORTHOLOGUE AFUA_2G00640)-RELATED"/>
    <property type="match status" value="1"/>
</dbReference>
<keyword evidence="5" id="KW-0732">Signal</keyword>
<keyword evidence="2" id="KW-0378">Hydrolase</keyword>
<feature type="region of interest" description="Disordered" evidence="4">
    <location>
        <begin position="49"/>
        <end position="69"/>
    </location>
</feature>
<keyword evidence="9" id="KW-1185">Reference proteome</keyword>
<feature type="domain" description="SLH" evidence="7">
    <location>
        <begin position="1342"/>
        <end position="1402"/>
    </location>
</feature>
<dbReference type="Pfam" id="PF13385">
    <property type="entry name" value="Laminin_G_3"/>
    <property type="match status" value="1"/>
</dbReference>
<evidence type="ECO:0000256" key="1">
    <source>
        <dbReference type="ARBA" id="ARBA00006285"/>
    </source>
</evidence>
<comment type="similarity">
    <text evidence="1">Belongs to the glycosyl hydrolase 20 family.</text>
</comment>
<dbReference type="PROSITE" id="PS50022">
    <property type="entry name" value="FA58C_3"/>
    <property type="match status" value="2"/>
</dbReference>
<feature type="domain" description="SLH" evidence="7">
    <location>
        <begin position="1403"/>
        <end position="1466"/>
    </location>
</feature>
<dbReference type="PANTHER" id="PTHR43678:SF1">
    <property type="entry name" value="BETA-N-ACETYLHEXOSAMINIDASE"/>
    <property type="match status" value="1"/>
</dbReference>
<feature type="domain" description="SLH" evidence="7">
    <location>
        <begin position="1468"/>
        <end position="1520"/>
    </location>
</feature>
<dbReference type="InterPro" id="IPR001119">
    <property type="entry name" value="SLH_dom"/>
</dbReference>
<evidence type="ECO:0000256" key="5">
    <source>
        <dbReference type="SAM" id="SignalP"/>
    </source>
</evidence>
<dbReference type="InterPro" id="IPR015883">
    <property type="entry name" value="Glyco_hydro_20_cat"/>
</dbReference>
<keyword evidence="3" id="KW-0326">Glycosidase</keyword>
<dbReference type="Proteomes" id="UP001199916">
    <property type="component" value="Unassembled WGS sequence"/>
</dbReference>
<dbReference type="RefSeq" id="WP_233698348.1">
    <property type="nucleotide sequence ID" value="NZ_JAJNBZ010000023.1"/>
</dbReference>
<dbReference type="Gene3D" id="2.60.120.260">
    <property type="entry name" value="Galactose-binding domain-like"/>
    <property type="match status" value="2"/>
</dbReference>
<dbReference type="InterPro" id="IPR052764">
    <property type="entry name" value="GH20_Enzymes"/>
</dbReference>
<feature type="compositionally biased region" description="Gly residues" evidence="4">
    <location>
        <begin position="1177"/>
        <end position="1198"/>
    </location>
</feature>
<feature type="domain" description="F5/8 type C" evidence="6">
    <location>
        <begin position="973"/>
        <end position="1114"/>
    </location>
</feature>
<evidence type="ECO:0000313" key="8">
    <source>
        <dbReference type="EMBL" id="MCE5172053.1"/>
    </source>
</evidence>
<dbReference type="Pfam" id="PF02838">
    <property type="entry name" value="Glyco_hydro_20b"/>
    <property type="match status" value="1"/>
</dbReference>
<evidence type="ECO:0000313" key="9">
    <source>
        <dbReference type="Proteomes" id="UP001199916"/>
    </source>
</evidence>
<evidence type="ECO:0000259" key="6">
    <source>
        <dbReference type="PROSITE" id="PS50022"/>
    </source>
</evidence>
<dbReference type="Pfam" id="PF00728">
    <property type="entry name" value="Glyco_hydro_20"/>
    <property type="match status" value="1"/>
</dbReference>
<dbReference type="Gene3D" id="3.30.379.10">
    <property type="entry name" value="Chitobiase/beta-hexosaminidase domain 2-like"/>
    <property type="match status" value="1"/>
</dbReference>
<dbReference type="InterPro" id="IPR029018">
    <property type="entry name" value="Hex-like_dom2"/>
</dbReference>
<dbReference type="CDD" id="cd06564">
    <property type="entry name" value="GH20_DspB_LnbB-like"/>
    <property type="match status" value="1"/>
</dbReference>
<dbReference type="Gene3D" id="3.20.20.80">
    <property type="entry name" value="Glycosidases"/>
    <property type="match status" value="1"/>
</dbReference>
<dbReference type="InterPro" id="IPR013320">
    <property type="entry name" value="ConA-like_dom_sf"/>
</dbReference>
<evidence type="ECO:0000259" key="7">
    <source>
        <dbReference type="PROSITE" id="PS51272"/>
    </source>
</evidence>
<feature type="signal peptide" evidence="5">
    <location>
        <begin position="1"/>
        <end position="27"/>
    </location>
</feature>
<accession>A0ABS8YJI5</accession>
<dbReference type="InterPro" id="IPR025705">
    <property type="entry name" value="Beta_hexosaminidase_sua/sub"/>
</dbReference>
<dbReference type="InterPro" id="IPR000421">
    <property type="entry name" value="FA58C"/>
</dbReference>
<dbReference type="Pfam" id="PF00754">
    <property type="entry name" value="F5_F8_type_C"/>
    <property type="match status" value="1"/>
</dbReference>
<sequence length="1520" mass="167039">MKKTIQLKVISLLLSLMVAMTTTLTVAQPMTALANSSVQDAVQDIASGQADTPPAVAVPDVQDGPPPSVTDAVYDKDGNMLPSDSPDDASAAFSGTNLALNKPVFASGNEVDYLNPELAVDGKPNTRWSSAKQDDQWFYVDLGERKAIDRVVIRWQTRADTYKILVSDDGVQWSNVKANDGMIQCNGGTEIIDFTPRQARYVKFQGVKRAPVDGILYGYSFYEFEVYQLNDLQSIVDKIAATLTVHAGQAKLDWSAAEVPEGYRVGVYGSDRLPVIDREGNIRTPLVDAKVNLLVQVEDVNDSNRKLLSGNIAVTVPGQYKQTSERNAEPDVIPSLREWYGGSGNYTLTESSRIVVNPQDESALRKAAESTREDLLDLTGYELEIVYGQPQRGDLYLLIDPSLTWLGEEGNVFEAGEYVSITSVSAKGAFFGTRTALQIIKQNKDRTIPQGEARDYPKYEKRGLMIDVARKFYTIDFLRSYVKLMSWYKMNMFQIHLNDDVGTPFADGTTAAYRLESTTYPGLASPNGYYTKQEFKDLQLLGMDYGVNVIPEIDTPGHSRAFTSYDPALGNERSLDISKPGTVAFVKKLFDEYLDGSDPTFVGPEVHIGTDEYWGPDVEIFRRYMDTLVKHINGKGKHPHLWGGLTEYNGSTPVSNEATMDIWYEPYGAPQQAVDLGFDVLNVQNVFMYIVPTLYGDYLNSQFLYNEWEPIKWETATLPFGHPSVKGGMFALWNDVSDANGLSMDDSHERLLPGIQVVSEKMWTGTRDDKSFERYVKRAEAIGDAPNANLSHKIVVDNEENRVIQYLFEDQFKDQSGNGFDGEGVNVEMTEGKYDKGVRLNGGKSYIETPIVALGFGWTLSMWVKPDKNNPDDAVLMESPAGKLKLKQGKTGKLGFTKEHYDSTFNYVVPEDKWTHIFLRGDSKGVTLFVNVDEYVERLENTYPHLQTLVLPTLKIGSDTNAFKGVLDNVMIYNKPIELLSSDNVALHKATESSATEFPYYSSDMAVDGVVSISSRWSSAYVDDAWFMVDLGESKEINKVIIKWQAGAEKYQLLVSDDKQNWTNVSGDGGVITSKGNLDIITFDPKVARYVKFQGVKRATVFGYSFFEFEVYQPDEVKEYQQAIKEMEEALLKYNGSSRLRALLLQVLNRYPYDATRPVQPIKDLIQQWKDSVVPGNNGGGGNGGSGSIGGSSGGGGVTSTAPAVEKEGQLTLNAGQSGTFGIGNQFSISIPADATDEELRLTLRQVSNPSSVVSDKEMLASEVYEVLYDGRAFAKPVAVTMAFDAGKLGPAHKASLFQYDEANKAWSEAGGSVSGHFITAEVKKLGIFAVFAVVDDTDDADDVAAYTDISGHWAEQGIRAAARKGIVGGYPDGSFQPDAAVTRAEFIVMLARAMHWQNDGVELKYKDAASIGAWSSKAIAQAVEAGIVNGFADGTFRPNASIKRQEMTVIIARALKLSAENEAATAFADDRDIPEWARGAVAAAVKAGIVGGRGSGKFAPHETATRAESVAVMMKAAER</sequence>
<feature type="region of interest" description="Disordered" evidence="4">
    <location>
        <begin position="1174"/>
        <end position="1202"/>
    </location>
</feature>
<comment type="caution">
    <text evidence="8">The sequence shown here is derived from an EMBL/GenBank/DDBJ whole genome shotgun (WGS) entry which is preliminary data.</text>
</comment>
<dbReference type="SUPFAM" id="SSF51445">
    <property type="entry name" value="(Trans)glycosidases"/>
    <property type="match status" value="1"/>
</dbReference>
<dbReference type="InterPro" id="IPR008979">
    <property type="entry name" value="Galactose-bd-like_sf"/>
</dbReference>
<proteinExistence type="inferred from homology"/>
<dbReference type="InterPro" id="IPR017853">
    <property type="entry name" value="GH"/>
</dbReference>
<dbReference type="Pfam" id="PF00395">
    <property type="entry name" value="SLH"/>
    <property type="match status" value="3"/>
</dbReference>
<dbReference type="SUPFAM" id="SSF49899">
    <property type="entry name" value="Concanavalin A-like lectins/glucanases"/>
    <property type="match status" value="1"/>
</dbReference>
<dbReference type="SUPFAM" id="SSF55545">
    <property type="entry name" value="beta-N-acetylhexosaminidase-like domain"/>
    <property type="match status" value="1"/>
</dbReference>
<dbReference type="Gene3D" id="2.60.120.200">
    <property type="match status" value="1"/>
</dbReference>
<gene>
    <name evidence="8" type="ORF">LQV63_22480</name>
</gene>
<name>A0ABS8YJI5_9BACL</name>
<dbReference type="InterPro" id="IPR015882">
    <property type="entry name" value="HEX_bac_N"/>
</dbReference>
<evidence type="ECO:0000256" key="2">
    <source>
        <dbReference type="ARBA" id="ARBA00022801"/>
    </source>
</evidence>
<reference evidence="8 9" key="1">
    <citation type="submission" date="2021-11" db="EMBL/GenBank/DDBJ databases">
        <title>Draft genome sequence of Paenibacillus profundus YoMME, a new Gram-positive bacteria with exoelectrogenic properties.</title>
        <authorList>
            <person name="Hubenova Y."/>
            <person name="Hubenova E."/>
            <person name="Manasiev Y."/>
            <person name="Peykov S."/>
            <person name="Mitov M."/>
        </authorList>
    </citation>
    <scope>NUCLEOTIDE SEQUENCE [LARGE SCALE GENOMIC DNA]</scope>
    <source>
        <strain evidence="8 9">YoMME</strain>
    </source>
</reference>
<feature type="domain" description="F5/8 type C" evidence="6">
    <location>
        <begin position="86"/>
        <end position="229"/>
    </location>
</feature>